<reference evidence="3" key="1">
    <citation type="submission" date="2020-01" db="EMBL/GenBank/DDBJ databases">
        <title>Genome Sequencing of Three Apophysomyces-Like Fungal Strains Confirms a Novel Fungal Genus in the Mucoromycota with divergent Burkholderia-like Endosymbiotic Bacteria.</title>
        <authorList>
            <person name="Stajich J.E."/>
            <person name="Macias A.M."/>
            <person name="Carter-House D."/>
            <person name="Lovett B."/>
            <person name="Kasson L.R."/>
            <person name="Berry K."/>
            <person name="Grigoriev I."/>
            <person name="Chang Y."/>
            <person name="Spatafora J."/>
            <person name="Kasson M.T."/>
        </authorList>
    </citation>
    <scope>NUCLEOTIDE SEQUENCE</scope>
    <source>
        <strain evidence="3">NRRL A-21654</strain>
    </source>
</reference>
<protein>
    <recommendedName>
        <fullName evidence="2">Fungal lipase-type domain-containing protein</fullName>
    </recommendedName>
</protein>
<proteinExistence type="predicted"/>
<dbReference type="CDD" id="cd00519">
    <property type="entry name" value="Lipase_3"/>
    <property type="match status" value="1"/>
</dbReference>
<dbReference type="PANTHER" id="PTHR45856">
    <property type="entry name" value="ALPHA/BETA-HYDROLASES SUPERFAMILY PROTEIN"/>
    <property type="match status" value="1"/>
</dbReference>
<keyword evidence="1" id="KW-1133">Transmembrane helix</keyword>
<dbReference type="InterPro" id="IPR051218">
    <property type="entry name" value="Sec_MonoDiacylglyc_Lipase"/>
</dbReference>
<dbReference type="OrthoDB" id="426718at2759"/>
<feature type="domain" description="Fungal lipase-type" evidence="2">
    <location>
        <begin position="303"/>
        <end position="465"/>
    </location>
</feature>
<organism evidence="3 4">
    <name type="scientific">Apophysomyces ossiformis</name>
    <dbReference type="NCBI Taxonomy" id="679940"/>
    <lineage>
        <taxon>Eukaryota</taxon>
        <taxon>Fungi</taxon>
        <taxon>Fungi incertae sedis</taxon>
        <taxon>Mucoromycota</taxon>
        <taxon>Mucoromycotina</taxon>
        <taxon>Mucoromycetes</taxon>
        <taxon>Mucorales</taxon>
        <taxon>Mucorineae</taxon>
        <taxon>Mucoraceae</taxon>
        <taxon>Apophysomyces</taxon>
    </lineage>
</organism>
<keyword evidence="1" id="KW-0472">Membrane</keyword>
<dbReference type="EMBL" id="JABAYA010000188">
    <property type="protein sequence ID" value="KAF7722570.1"/>
    <property type="molecule type" value="Genomic_DNA"/>
</dbReference>
<dbReference type="AlphaFoldDB" id="A0A8H7EM96"/>
<dbReference type="SUPFAM" id="SSF53474">
    <property type="entry name" value="alpha/beta-Hydrolases"/>
    <property type="match status" value="1"/>
</dbReference>
<evidence type="ECO:0000313" key="3">
    <source>
        <dbReference type="EMBL" id="KAF7722570.1"/>
    </source>
</evidence>
<accession>A0A8H7EM96</accession>
<dbReference type="InterPro" id="IPR002921">
    <property type="entry name" value="Fungal_lipase-type"/>
</dbReference>
<dbReference type="Proteomes" id="UP000605846">
    <property type="component" value="Unassembled WGS sequence"/>
</dbReference>
<comment type="caution">
    <text evidence="3">The sequence shown here is derived from an EMBL/GenBank/DDBJ whole genome shotgun (WGS) entry which is preliminary data.</text>
</comment>
<dbReference type="Pfam" id="PF01764">
    <property type="entry name" value="Lipase_3"/>
    <property type="match status" value="1"/>
</dbReference>
<feature type="transmembrane region" description="Helical" evidence="1">
    <location>
        <begin position="106"/>
        <end position="136"/>
    </location>
</feature>
<evidence type="ECO:0000313" key="4">
    <source>
        <dbReference type="Proteomes" id="UP000605846"/>
    </source>
</evidence>
<dbReference type="PANTHER" id="PTHR45856:SF24">
    <property type="entry name" value="FUNGAL LIPASE-LIKE DOMAIN-CONTAINING PROTEIN"/>
    <property type="match status" value="1"/>
</dbReference>
<dbReference type="InterPro" id="IPR029058">
    <property type="entry name" value="AB_hydrolase_fold"/>
</dbReference>
<dbReference type="Gene3D" id="3.40.50.1820">
    <property type="entry name" value="alpha/beta hydrolase"/>
    <property type="match status" value="1"/>
</dbReference>
<sequence>MTKSSPSPDWADDELDEQEELNTKGRNVFQHLKELKQLARAAYRRNNKKKQNQATTRFYFQWNDDDDDGPTFRLNQDGILEPSRAHPWPYLGYVLNTYKNLFLTFYFNWTMIFTAPLSSLAFVIAYPAAVVLLLIFEILLKVFLEYLGGEELFHYLSNNYGQGLGAINWGAPELLLSDQTIELVRATIPSLAKPAPPEQIASERRRTFDLSIAQTLVVLAALIYERDASKVRDAFQLSAKDGGQGKEPEKLEQQMHHLVFESERRIRTVAARWGLHFSGVSELKSLGGPFCGIFWSEAHPVIIVAFKGTTPTNYEEFLVDAAFQRADARSYLFGSVHQGFYESVFPTSGFGKSDTRDPYGAILEAVNEKAAHLKTCLGTDEAIQVWITGHSLGAAMSSLLFARWLKCPEELTDCVLRDCYVIGTPAVGDNDFASMFASHTLSPVTRSSTLWRVINKADLFCRLPPGYDSRTIGHYMSRTDFFNYSHVGHAIQIAYPWQSKPLRMYPSSYQPTMQVDIVLGAWRDVALPSNVRPLRPSFNDTKKQTKLPWWARYVEKAAAKLGNGNPIHGIEKLYPFLIRDHIPVHYFEGLHKARIHYEKLVDDEARSINNNK</sequence>
<name>A0A8H7EM96_9FUNG</name>
<dbReference type="GO" id="GO:0006629">
    <property type="term" value="P:lipid metabolic process"/>
    <property type="evidence" value="ECO:0007669"/>
    <property type="project" value="InterPro"/>
</dbReference>
<keyword evidence="4" id="KW-1185">Reference proteome</keyword>
<evidence type="ECO:0000259" key="2">
    <source>
        <dbReference type="Pfam" id="PF01764"/>
    </source>
</evidence>
<gene>
    <name evidence="3" type="ORF">EC973_002960</name>
</gene>
<keyword evidence="1" id="KW-0812">Transmembrane</keyword>
<evidence type="ECO:0000256" key="1">
    <source>
        <dbReference type="SAM" id="Phobius"/>
    </source>
</evidence>